<keyword evidence="5 9" id="KW-0067">ATP-binding</keyword>
<dbReference type="STRING" id="1348632.GCA_001591745_00091"/>
<gene>
    <name evidence="9" type="ORF">RU87_GL000131</name>
</gene>
<keyword evidence="4" id="KW-0547">Nucleotide-binding</keyword>
<comment type="catalytic activity">
    <reaction evidence="6">
        <text>ATP + H2O = ADP + phosphate + H(+)</text>
        <dbReference type="Rhea" id="RHEA:13065"/>
        <dbReference type="ChEBI" id="CHEBI:15377"/>
        <dbReference type="ChEBI" id="CHEBI:15378"/>
        <dbReference type="ChEBI" id="CHEBI:30616"/>
        <dbReference type="ChEBI" id="CHEBI:43474"/>
        <dbReference type="ChEBI" id="CHEBI:456216"/>
    </reaction>
</comment>
<evidence type="ECO:0000256" key="7">
    <source>
        <dbReference type="ARBA" id="ARBA00055994"/>
    </source>
</evidence>
<accession>A0A2A5S4C7</accession>
<dbReference type="RefSeq" id="WP_068159697.1">
    <property type="nucleotide sequence ID" value="NZ_JXJX01000001.1"/>
</dbReference>
<comment type="function">
    <text evidence="7">Part of the ABC transporter FtsEX involved in cellular division. Has ATPase activity. Essential for cell division and viability.</text>
</comment>
<dbReference type="InterPro" id="IPR003593">
    <property type="entry name" value="AAA+_ATPase"/>
</dbReference>
<feature type="domain" description="ABC transporter" evidence="8">
    <location>
        <begin position="2"/>
        <end position="234"/>
    </location>
</feature>
<name>A0A2A5S4C7_9LACT</name>
<dbReference type="InterPro" id="IPR027417">
    <property type="entry name" value="P-loop_NTPase"/>
</dbReference>
<dbReference type="GO" id="GO:0022857">
    <property type="term" value="F:transmembrane transporter activity"/>
    <property type="evidence" value="ECO:0007669"/>
    <property type="project" value="TreeGrafter"/>
</dbReference>
<keyword evidence="10" id="KW-1185">Reference proteome</keyword>
<dbReference type="GO" id="GO:0005524">
    <property type="term" value="F:ATP binding"/>
    <property type="evidence" value="ECO:0007669"/>
    <property type="project" value="UniProtKB-KW"/>
</dbReference>
<evidence type="ECO:0000256" key="6">
    <source>
        <dbReference type="ARBA" id="ARBA00049360"/>
    </source>
</evidence>
<evidence type="ECO:0000259" key="8">
    <source>
        <dbReference type="PROSITE" id="PS50893"/>
    </source>
</evidence>
<dbReference type="SMART" id="SM00382">
    <property type="entry name" value="AAA"/>
    <property type="match status" value="1"/>
</dbReference>
<comment type="subcellular location">
    <subcellularLocation>
        <location evidence="1">Cell membrane</location>
        <topology evidence="1">Peripheral membrane protein</topology>
    </subcellularLocation>
</comment>
<comment type="caution">
    <text evidence="9">The sequence shown here is derived from an EMBL/GenBank/DDBJ whole genome shotgun (WGS) entry which is preliminary data.</text>
</comment>
<protein>
    <submittedName>
        <fullName evidence="9">Metal ABC transporter ATP-binding protein</fullName>
    </submittedName>
</protein>
<reference evidence="9 10" key="1">
    <citation type="submission" date="2014-12" db="EMBL/GenBank/DDBJ databases">
        <title>Draft genome sequences of 10 type strains of Lactococcus.</title>
        <authorList>
            <person name="Sun Z."/>
            <person name="Zhong Z."/>
            <person name="Liu W."/>
            <person name="Zhang W."/>
            <person name="Zhang H."/>
        </authorList>
    </citation>
    <scope>NUCLEOTIDE SEQUENCE [LARGE SCALE GENOMIC DNA]</scope>
    <source>
        <strain evidence="9 10">DSM 20686</strain>
    </source>
</reference>
<dbReference type="FunFam" id="3.40.50.300:FF:000056">
    <property type="entry name" value="Cell division ATP-binding protein FtsE"/>
    <property type="match status" value="1"/>
</dbReference>
<evidence type="ECO:0000256" key="5">
    <source>
        <dbReference type="ARBA" id="ARBA00022840"/>
    </source>
</evidence>
<dbReference type="PANTHER" id="PTHR24220">
    <property type="entry name" value="IMPORT ATP-BINDING PROTEIN"/>
    <property type="match status" value="1"/>
</dbReference>
<keyword evidence="3" id="KW-0813">Transport</keyword>
<dbReference type="GO" id="GO:0005886">
    <property type="term" value="C:plasma membrane"/>
    <property type="evidence" value="ECO:0007669"/>
    <property type="project" value="UniProtKB-SubCell"/>
</dbReference>
<comment type="similarity">
    <text evidence="2">Belongs to the ABC transporter superfamily.</text>
</comment>
<dbReference type="EMBL" id="JXJX01000001">
    <property type="protein sequence ID" value="PCS08308.1"/>
    <property type="molecule type" value="Genomic_DNA"/>
</dbReference>
<dbReference type="InterPro" id="IPR015854">
    <property type="entry name" value="ABC_transpr_LolD-like"/>
</dbReference>
<dbReference type="PROSITE" id="PS50893">
    <property type="entry name" value="ABC_TRANSPORTER_2"/>
    <property type="match status" value="1"/>
</dbReference>
<evidence type="ECO:0000256" key="1">
    <source>
        <dbReference type="ARBA" id="ARBA00004202"/>
    </source>
</evidence>
<dbReference type="InterPro" id="IPR017871">
    <property type="entry name" value="ABC_transporter-like_CS"/>
</dbReference>
<evidence type="ECO:0000256" key="2">
    <source>
        <dbReference type="ARBA" id="ARBA00005417"/>
    </source>
</evidence>
<dbReference type="Proteomes" id="UP000242246">
    <property type="component" value="Unassembled WGS sequence"/>
</dbReference>
<proteinExistence type="inferred from homology"/>
<dbReference type="OrthoDB" id="9791546at2"/>
<dbReference type="GO" id="GO:0016887">
    <property type="term" value="F:ATP hydrolysis activity"/>
    <property type="evidence" value="ECO:0007669"/>
    <property type="project" value="InterPro"/>
</dbReference>
<evidence type="ECO:0000256" key="3">
    <source>
        <dbReference type="ARBA" id="ARBA00022448"/>
    </source>
</evidence>
<dbReference type="SUPFAM" id="SSF52540">
    <property type="entry name" value="P-loop containing nucleoside triphosphate hydrolases"/>
    <property type="match status" value="1"/>
</dbReference>
<dbReference type="PROSITE" id="PS00211">
    <property type="entry name" value="ABC_TRANSPORTER_1"/>
    <property type="match status" value="1"/>
</dbReference>
<dbReference type="Gene3D" id="3.40.50.300">
    <property type="entry name" value="P-loop containing nucleotide triphosphate hydrolases"/>
    <property type="match status" value="1"/>
</dbReference>
<dbReference type="Pfam" id="PF00005">
    <property type="entry name" value="ABC_tran"/>
    <property type="match status" value="1"/>
</dbReference>
<dbReference type="InterPro" id="IPR003439">
    <property type="entry name" value="ABC_transporter-like_ATP-bd"/>
</dbReference>
<evidence type="ECO:0000256" key="4">
    <source>
        <dbReference type="ARBA" id="ARBA00022741"/>
    </source>
</evidence>
<evidence type="ECO:0000313" key="10">
    <source>
        <dbReference type="Proteomes" id="UP000242246"/>
    </source>
</evidence>
<dbReference type="AlphaFoldDB" id="A0A2A5S4C7"/>
<sequence>MIDVISVSKRYLNHVALENLSFSVEKNDILGIVGKSGSGKTTLLKLLNLVEKPTSGQILIDGKTTDQLSKTQLSHYKAKIGVVFQHYNLLANKTVAQNIALPLTLVGQKNSKKVAELLNFVGMSEKENAYPAELSGGEKQRVAIARALVRQPEILLCDEATSSLDEDNTAAILRLLKDSHQAFGITIFFVSHDLDAVQKLCNRVLVLEKGRVLGEVNNTPELLSESESSYLDKVRRRMVE</sequence>
<evidence type="ECO:0000313" key="9">
    <source>
        <dbReference type="EMBL" id="PCS08308.1"/>
    </source>
</evidence>
<organism evidence="9 10">
    <name type="scientific">Pseudolactococcus plantarum</name>
    <dbReference type="NCBI Taxonomy" id="1365"/>
    <lineage>
        <taxon>Bacteria</taxon>
        <taxon>Bacillati</taxon>
        <taxon>Bacillota</taxon>
        <taxon>Bacilli</taxon>
        <taxon>Lactobacillales</taxon>
        <taxon>Streptococcaceae</taxon>
        <taxon>Pseudolactococcus</taxon>
    </lineage>
</organism>